<dbReference type="EMBL" id="CP002551">
    <property type="protein sequence ID" value="ADZ09447.1"/>
    <property type="molecule type" value="Genomic_DNA"/>
</dbReference>
<keyword evidence="2" id="KW-1185">Reference proteome</keyword>
<evidence type="ECO:0000313" key="2">
    <source>
        <dbReference type="Proteomes" id="UP000007490"/>
    </source>
</evidence>
<reference evidence="2" key="1">
    <citation type="submission" date="2011-02" db="EMBL/GenBank/DDBJ databases">
        <title>Complete sequence of Methanobacterium sp. AL-21.</title>
        <authorList>
            <consortium name="US DOE Joint Genome Institute"/>
            <person name="Lucas S."/>
            <person name="Copeland A."/>
            <person name="Lapidus A."/>
            <person name="Cheng J.-F."/>
            <person name="Goodwin L."/>
            <person name="Pitluck S."/>
            <person name="Chertkov O."/>
            <person name="Detter J.C."/>
            <person name="Han C."/>
            <person name="Tapia R."/>
            <person name="Land M."/>
            <person name="Hauser L."/>
            <person name="Kyrpides N."/>
            <person name="Ivanova N."/>
            <person name="Mikhailova N."/>
            <person name="Pagani I."/>
            <person name="Cadillo-Quiroz H."/>
            <person name="Imachi H."/>
            <person name="Zinder S."/>
            <person name="Liu W."/>
            <person name="Woyke T."/>
        </authorList>
    </citation>
    <scope>NUCLEOTIDE SEQUENCE [LARGE SCALE GENOMIC DNA]</scope>
    <source>
        <strain evidence="2">AL-21</strain>
    </source>
</reference>
<dbReference type="RefSeq" id="WP_013644798.1">
    <property type="nucleotide sequence ID" value="NC_015216.1"/>
</dbReference>
<organism evidence="1 2">
    <name type="scientific">Methanobacterium lacus (strain AL-21)</name>
    <dbReference type="NCBI Taxonomy" id="877455"/>
    <lineage>
        <taxon>Archaea</taxon>
        <taxon>Methanobacteriati</taxon>
        <taxon>Methanobacteriota</taxon>
        <taxon>Methanomada group</taxon>
        <taxon>Methanobacteria</taxon>
        <taxon>Methanobacteriales</taxon>
        <taxon>Methanobacteriaceae</taxon>
        <taxon>Methanobacterium</taxon>
    </lineage>
</organism>
<proteinExistence type="predicted"/>
<accession>F0T6D2</accession>
<dbReference type="KEGG" id="mel:Metbo_1204"/>
<reference evidence="1 2" key="2">
    <citation type="journal article" date="2014" name="Int. J. Syst. Evol. Microbiol.">
        <title>Methanobacterium paludis sp. nov. and a novel strain of Methanobacterium lacus isolated from northern peatlands.</title>
        <authorList>
            <person name="Cadillo-Quiroz H."/>
            <person name="Brauer S.L."/>
            <person name="Goodson N."/>
            <person name="Yavitt J.B."/>
            <person name="Zinder S.H."/>
        </authorList>
    </citation>
    <scope>NUCLEOTIDE SEQUENCE [LARGE SCALE GENOMIC DNA]</scope>
    <source>
        <strain evidence="1 2">AL-21</strain>
    </source>
</reference>
<dbReference type="GeneID" id="10277654"/>
<evidence type="ECO:0000313" key="1">
    <source>
        <dbReference type="EMBL" id="ADZ09447.1"/>
    </source>
</evidence>
<dbReference type="Proteomes" id="UP000007490">
    <property type="component" value="Chromosome"/>
</dbReference>
<protein>
    <submittedName>
        <fullName evidence="1">Uncharacterized protein</fullName>
    </submittedName>
</protein>
<dbReference type="AlphaFoldDB" id="F0T6D2"/>
<name>F0T6D2_METLA</name>
<sequence length="85" mass="10201">MDEKEFEAMEKEFKTKEIEIIIGDNILDEDILIFDGRKYKIEDMSYNDGNLEKIKVTPIMTDKEFADWLKYKRLKYKSKLKGITK</sequence>
<gene>
    <name evidence="1" type="ordered locus">Metbo_1204</name>
</gene>
<dbReference type="HOGENOM" id="CLU_2504962_0_0_2"/>
<dbReference type="STRING" id="877455.Metbo_1204"/>